<keyword evidence="1" id="KW-0732">Signal</keyword>
<protein>
    <submittedName>
        <fullName evidence="2">Uncharacterized protein</fullName>
    </submittedName>
</protein>
<keyword evidence="3" id="KW-1185">Reference proteome</keyword>
<reference evidence="2 3" key="1">
    <citation type="submission" date="2020-07" db="EMBL/GenBank/DDBJ databases">
        <title>Sequencing the genomes of 1000 actinobacteria strains.</title>
        <authorList>
            <person name="Klenk H.-P."/>
        </authorList>
    </citation>
    <scope>NUCLEOTIDE SEQUENCE [LARGE SCALE GENOMIC DNA]</scope>
    <source>
        <strain evidence="2 3">DSM 21349</strain>
    </source>
</reference>
<dbReference type="EMBL" id="JACGXA010000001">
    <property type="protein sequence ID" value="MBA8802884.1"/>
    <property type="molecule type" value="Genomic_DNA"/>
</dbReference>
<sequence>MKTLTIASLCLASAASAAAVTTGVAASGAAPVTAAAPHNVTHHAAPAAVDPGAFATSKPNPYFPLKPGTVVRYRGVDEGERLTERLTVTHDTKMIQGVKTRVIHDVVFRADGSVAERTRDWYAADQDGNVWYFGENTATYDEHGNVDSREGSWRAGRDGARAGIIMPAHPRPTDAYRQEFLRGHAEDQAWIVQNDATVRVAGHRYTSVVRSFEWSRLEKSVVSVKYYAQGVGIVTEQDLAGGSEKFEAVAVTHP</sequence>
<accession>A0A7W3IYJ7</accession>
<evidence type="ECO:0000256" key="1">
    <source>
        <dbReference type="SAM" id="SignalP"/>
    </source>
</evidence>
<feature type="signal peptide" evidence="1">
    <location>
        <begin position="1"/>
        <end position="17"/>
    </location>
</feature>
<dbReference type="Proteomes" id="UP000580910">
    <property type="component" value="Unassembled WGS sequence"/>
</dbReference>
<name>A0A7W3IYJ7_9ACTN</name>
<feature type="chain" id="PRO_5039386437" evidence="1">
    <location>
        <begin position="18"/>
        <end position="254"/>
    </location>
</feature>
<dbReference type="RefSeq" id="WP_182537565.1">
    <property type="nucleotide sequence ID" value="NZ_JACGXA010000001.1"/>
</dbReference>
<evidence type="ECO:0000313" key="2">
    <source>
        <dbReference type="EMBL" id="MBA8802884.1"/>
    </source>
</evidence>
<evidence type="ECO:0000313" key="3">
    <source>
        <dbReference type="Proteomes" id="UP000580910"/>
    </source>
</evidence>
<gene>
    <name evidence="2" type="ORF">FB382_001175</name>
</gene>
<comment type="caution">
    <text evidence="2">The sequence shown here is derived from an EMBL/GenBank/DDBJ whole genome shotgun (WGS) entry which is preliminary data.</text>
</comment>
<organism evidence="2 3">
    <name type="scientific">Nocardioides ginsengisegetis</name>
    <dbReference type="NCBI Taxonomy" id="661491"/>
    <lineage>
        <taxon>Bacteria</taxon>
        <taxon>Bacillati</taxon>
        <taxon>Actinomycetota</taxon>
        <taxon>Actinomycetes</taxon>
        <taxon>Propionibacteriales</taxon>
        <taxon>Nocardioidaceae</taxon>
        <taxon>Nocardioides</taxon>
    </lineage>
</organism>
<proteinExistence type="predicted"/>
<dbReference type="AlphaFoldDB" id="A0A7W3IYJ7"/>